<dbReference type="Proteomes" id="UP000194236">
    <property type="component" value="Unassembled WGS sequence"/>
</dbReference>
<comment type="caution">
    <text evidence="1">The sequence shown here is derived from an EMBL/GenBank/DDBJ whole genome shotgun (WGS) entry which is preliminary data.</text>
</comment>
<protein>
    <submittedName>
        <fullName evidence="1">Uncharacterized protein</fullName>
    </submittedName>
</protein>
<evidence type="ECO:0000313" key="2">
    <source>
        <dbReference type="Proteomes" id="UP000194236"/>
    </source>
</evidence>
<dbReference type="InterPro" id="IPR036322">
    <property type="entry name" value="WD40_repeat_dom_sf"/>
</dbReference>
<dbReference type="InterPro" id="IPR001680">
    <property type="entry name" value="WD40_rpt"/>
</dbReference>
<organism evidence="1 2">
    <name type="scientific">Euroglyphus maynei</name>
    <name type="common">Mayne's house dust mite</name>
    <dbReference type="NCBI Taxonomy" id="6958"/>
    <lineage>
        <taxon>Eukaryota</taxon>
        <taxon>Metazoa</taxon>
        <taxon>Ecdysozoa</taxon>
        <taxon>Arthropoda</taxon>
        <taxon>Chelicerata</taxon>
        <taxon>Arachnida</taxon>
        <taxon>Acari</taxon>
        <taxon>Acariformes</taxon>
        <taxon>Sarcoptiformes</taxon>
        <taxon>Astigmata</taxon>
        <taxon>Psoroptidia</taxon>
        <taxon>Analgoidea</taxon>
        <taxon>Pyroglyphidae</taxon>
        <taxon>Pyroglyphinae</taxon>
        <taxon>Euroglyphus</taxon>
    </lineage>
</organism>
<evidence type="ECO:0000313" key="1">
    <source>
        <dbReference type="EMBL" id="OTF70013.1"/>
    </source>
</evidence>
<dbReference type="Gene3D" id="2.130.10.10">
    <property type="entry name" value="YVTN repeat-like/Quinoprotein amine dehydrogenase"/>
    <property type="match status" value="1"/>
</dbReference>
<dbReference type="SUPFAM" id="SSF50978">
    <property type="entry name" value="WD40 repeat-like"/>
    <property type="match status" value="1"/>
</dbReference>
<dbReference type="Pfam" id="PF00400">
    <property type="entry name" value="WD40"/>
    <property type="match status" value="1"/>
</dbReference>
<keyword evidence="2" id="KW-1185">Reference proteome</keyword>
<reference evidence="1 2" key="1">
    <citation type="submission" date="2017-03" db="EMBL/GenBank/DDBJ databases">
        <title>Genome Survey of Euroglyphus maynei.</title>
        <authorList>
            <person name="Arlian L.G."/>
            <person name="Morgan M.S."/>
            <person name="Rider S.D."/>
        </authorList>
    </citation>
    <scope>NUCLEOTIDE SEQUENCE [LARGE SCALE GENOMIC DNA]</scope>
    <source>
        <strain evidence="1">Arlian Lab</strain>
        <tissue evidence="1">Whole body</tissue>
    </source>
</reference>
<sequence length="145" mass="16733">MILLATESGFVHGIGVDSKQSLFKVECHSPINCISFYNEFDFFAGTQNGNIYQYDIRNINQPKINWLISSSPLLSMKFVRRPFNGIVASRQDGSVDFYYDNHNQILHLTGSDCDPIYQVVYDDKFVYTSCRDGKVRKYFLNNAFE</sequence>
<dbReference type="InterPro" id="IPR015943">
    <property type="entry name" value="WD40/YVTN_repeat-like_dom_sf"/>
</dbReference>
<accession>A0A1Y3AQV6</accession>
<proteinExistence type="predicted"/>
<name>A0A1Y3AQV6_EURMA</name>
<dbReference type="EMBL" id="MUJZ01067729">
    <property type="protein sequence ID" value="OTF70013.1"/>
    <property type="molecule type" value="Genomic_DNA"/>
</dbReference>
<dbReference type="AlphaFoldDB" id="A0A1Y3AQV6"/>
<gene>
    <name evidence="1" type="ORF">BLA29_010440</name>
</gene>
<dbReference type="OrthoDB" id="27537at2759"/>